<feature type="compositionally biased region" description="Polar residues" evidence="2">
    <location>
        <begin position="21"/>
        <end position="37"/>
    </location>
</feature>
<dbReference type="EMBL" id="CAJZBQ010000055">
    <property type="protein sequence ID" value="CAG9332806.1"/>
    <property type="molecule type" value="Genomic_DNA"/>
</dbReference>
<evidence type="ECO:0000256" key="2">
    <source>
        <dbReference type="SAM" id="MobiDB-lite"/>
    </source>
</evidence>
<evidence type="ECO:0000256" key="1">
    <source>
        <dbReference type="SAM" id="Coils"/>
    </source>
</evidence>
<gene>
    <name evidence="3" type="ORF">BSTOLATCC_MIC57095</name>
</gene>
<dbReference type="AlphaFoldDB" id="A0AAU9K468"/>
<reference evidence="3" key="1">
    <citation type="submission" date="2021-09" db="EMBL/GenBank/DDBJ databases">
        <authorList>
            <consortium name="AG Swart"/>
            <person name="Singh M."/>
            <person name="Singh A."/>
            <person name="Seah K."/>
            <person name="Emmerich C."/>
        </authorList>
    </citation>
    <scope>NUCLEOTIDE SEQUENCE</scope>
    <source>
        <strain evidence="3">ATCC30299</strain>
    </source>
</reference>
<feature type="region of interest" description="Disordered" evidence="2">
    <location>
        <begin position="709"/>
        <end position="769"/>
    </location>
</feature>
<proteinExistence type="predicted"/>
<keyword evidence="4" id="KW-1185">Reference proteome</keyword>
<sequence>MMKNETSSENSEQPYEFASEITPQFSSPEKKSITFNGQSSDEAVDYYSYLSSFDKHTESIIPSRDAEKVQAKKQKEQESPSKDQKIKEQLEELRDQSIREIELLKRSFYEKEKELEEKSVRIENLRLIGPSPIYAPDPFESERTPIRRNQYEDFGGQRLKMEEESLKTKIKEAEIELREEIEEEFFQEKNDMIARYQAQTERAIKDTKNALDQFWKKRMQDLERELQATESKFFINPAADEESIQEFYDQQLKDKIEEEVDRLHREIDKTLKVEYDNLFKKRVSQTHKRTSSKLKQSDIDKFKEQLEIEFEVKLYSEKELWKRELMPLMIDECRNKAKLDIESSLYEEEIKLREEAKFEMEELIEEVKKESENVVLLRIKKIDDDEKQREIDYIENLQVEAQEELRKEQDFRLKEALTAKLRERLEKEIRHELEGRIEMEVKLRKEDQFRQELLDEIEFDYEQAVVRLKTDIQNKILNLEEEFAVNHNHIVLEEVEKKLLRREKELNIDYMKKLEKMKKKLSDEFEEAQSKQAANSAQLLEQEKAEVARLRSQLNVLLSKVKESRKNEIASLKSQEEMLEKKLREIQYAQQCKEESLGRQMLSSGSEKILGNISISRQQSPPKETASMLYSPKWGSQDQDIVRSLPKPLLPPSLLSTLAHESPKKLNTIEPPSSSRKLLKYSSAKELVSELILKNLEEAKQQAWALLEETESPPELQPSPSEPQFSLPSPRISPQLIPKKPSEPKSKHKRYHDLLNQRHGIIEPRRNKV</sequence>
<feature type="coiled-coil region" evidence="1">
    <location>
        <begin position="212"/>
        <end position="273"/>
    </location>
</feature>
<dbReference type="Proteomes" id="UP001162131">
    <property type="component" value="Unassembled WGS sequence"/>
</dbReference>
<feature type="coiled-coil region" evidence="1">
    <location>
        <begin position="156"/>
        <end position="183"/>
    </location>
</feature>
<feature type="compositionally biased region" description="Basic and acidic residues" evidence="2">
    <location>
        <begin position="752"/>
        <end position="769"/>
    </location>
</feature>
<accession>A0AAU9K468</accession>
<keyword evidence="1" id="KW-0175">Coiled coil</keyword>
<feature type="coiled-coil region" evidence="1">
    <location>
        <begin position="500"/>
        <end position="589"/>
    </location>
</feature>
<feature type="compositionally biased region" description="Polar residues" evidence="2">
    <location>
        <begin position="1"/>
        <end position="13"/>
    </location>
</feature>
<organism evidence="3 4">
    <name type="scientific">Blepharisma stoltei</name>
    <dbReference type="NCBI Taxonomy" id="1481888"/>
    <lineage>
        <taxon>Eukaryota</taxon>
        <taxon>Sar</taxon>
        <taxon>Alveolata</taxon>
        <taxon>Ciliophora</taxon>
        <taxon>Postciliodesmatophora</taxon>
        <taxon>Heterotrichea</taxon>
        <taxon>Heterotrichida</taxon>
        <taxon>Blepharismidae</taxon>
        <taxon>Blepharisma</taxon>
    </lineage>
</organism>
<feature type="region of interest" description="Disordered" evidence="2">
    <location>
        <begin position="59"/>
        <end position="88"/>
    </location>
</feature>
<feature type="region of interest" description="Disordered" evidence="2">
    <location>
        <begin position="1"/>
        <end position="37"/>
    </location>
</feature>
<evidence type="ECO:0000313" key="4">
    <source>
        <dbReference type="Proteomes" id="UP001162131"/>
    </source>
</evidence>
<evidence type="ECO:0000313" key="3">
    <source>
        <dbReference type="EMBL" id="CAG9332806.1"/>
    </source>
</evidence>
<comment type="caution">
    <text evidence="3">The sequence shown here is derived from an EMBL/GenBank/DDBJ whole genome shotgun (WGS) entry which is preliminary data.</text>
</comment>
<protein>
    <submittedName>
        <fullName evidence="3">Uncharacterized protein</fullName>
    </submittedName>
</protein>
<feature type="coiled-coil region" evidence="1">
    <location>
        <begin position="346"/>
        <end position="414"/>
    </location>
</feature>
<name>A0AAU9K468_9CILI</name>